<proteinExistence type="predicted"/>
<sequence>MYFWCPATNNFQFLYGMMGLTLMDISTLTGLLVDGEFVSWSTDYPEDVFDINFDSNSMSSFIQNNIGSNGDPVSDSEHIHHMPLPSDAETLQESGPTYGSGSTAAAITIKFIELSTQKSIDKDTVPVLSTQKFVNQDTKPPFNVPSPEAGDLNFDDITFDLDNILNSSSSSQGFSFAIPSLQSFMASHSSLNSSNTPTVTAASPSSTTISVTTTINVFVTTSTAGTTMASASISTTKAAVIAPGGTSATPASSSQEGDDDVHVASPPPLVTSMSQFYNDDGILRASNPDVETTDLWRS</sequence>
<accession>A0A444X919</accession>
<evidence type="ECO:0000313" key="3">
    <source>
        <dbReference type="Proteomes" id="UP000289738"/>
    </source>
</evidence>
<protein>
    <recommendedName>
        <fullName evidence="4">Aminotransferase-like plant mobile domain-containing protein</fullName>
    </recommendedName>
</protein>
<dbReference type="Proteomes" id="UP000289738">
    <property type="component" value="Chromosome B10"/>
</dbReference>
<keyword evidence="3" id="KW-1185">Reference proteome</keyword>
<feature type="region of interest" description="Disordered" evidence="1">
    <location>
        <begin position="244"/>
        <end position="298"/>
    </location>
</feature>
<reference evidence="2 3" key="1">
    <citation type="submission" date="2019-01" db="EMBL/GenBank/DDBJ databases">
        <title>Sequencing of cultivated peanut Arachis hypogaea provides insights into genome evolution and oil improvement.</title>
        <authorList>
            <person name="Chen X."/>
        </authorList>
    </citation>
    <scope>NUCLEOTIDE SEQUENCE [LARGE SCALE GENOMIC DNA]</scope>
    <source>
        <strain evidence="3">cv. Fuhuasheng</strain>
        <tissue evidence="2">Leaves</tissue>
    </source>
</reference>
<dbReference type="AlphaFoldDB" id="A0A444X919"/>
<evidence type="ECO:0008006" key="4">
    <source>
        <dbReference type="Google" id="ProtNLM"/>
    </source>
</evidence>
<evidence type="ECO:0000256" key="1">
    <source>
        <dbReference type="SAM" id="MobiDB-lite"/>
    </source>
</evidence>
<organism evidence="2 3">
    <name type="scientific">Arachis hypogaea</name>
    <name type="common">Peanut</name>
    <dbReference type="NCBI Taxonomy" id="3818"/>
    <lineage>
        <taxon>Eukaryota</taxon>
        <taxon>Viridiplantae</taxon>
        <taxon>Streptophyta</taxon>
        <taxon>Embryophyta</taxon>
        <taxon>Tracheophyta</taxon>
        <taxon>Spermatophyta</taxon>
        <taxon>Magnoliopsida</taxon>
        <taxon>eudicotyledons</taxon>
        <taxon>Gunneridae</taxon>
        <taxon>Pentapetalae</taxon>
        <taxon>rosids</taxon>
        <taxon>fabids</taxon>
        <taxon>Fabales</taxon>
        <taxon>Fabaceae</taxon>
        <taxon>Papilionoideae</taxon>
        <taxon>50 kb inversion clade</taxon>
        <taxon>dalbergioids sensu lato</taxon>
        <taxon>Dalbergieae</taxon>
        <taxon>Pterocarpus clade</taxon>
        <taxon>Arachis</taxon>
    </lineage>
</organism>
<feature type="compositionally biased region" description="Polar residues" evidence="1">
    <location>
        <begin position="246"/>
        <end position="255"/>
    </location>
</feature>
<name>A0A444X919_ARAHY</name>
<comment type="caution">
    <text evidence="2">The sequence shown here is derived from an EMBL/GenBank/DDBJ whole genome shotgun (WGS) entry which is preliminary data.</text>
</comment>
<gene>
    <name evidence="2" type="ORF">Ahy_B10g105833</name>
</gene>
<evidence type="ECO:0000313" key="2">
    <source>
        <dbReference type="EMBL" id="RYQ86154.1"/>
    </source>
</evidence>
<dbReference type="EMBL" id="SDMP01000020">
    <property type="protein sequence ID" value="RYQ86154.1"/>
    <property type="molecule type" value="Genomic_DNA"/>
</dbReference>